<feature type="transmembrane region" description="Helical" evidence="1">
    <location>
        <begin position="148"/>
        <end position="169"/>
    </location>
</feature>
<keyword evidence="1" id="KW-0812">Transmembrane</keyword>
<dbReference type="Pfam" id="PF09835">
    <property type="entry name" value="DUF2062"/>
    <property type="match status" value="1"/>
</dbReference>
<dbReference type="AlphaFoldDB" id="A0A433X2N9"/>
<protein>
    <submittedName>
        <fullName evidence="3">DUF2062 domain-containing protein</fullName>
    </submittedName>
</protein>
<dbReference type="PANTHER" id="PTHR40547:SF1">
    <property type="entry name" value="SLL0298 PROTEIN"/>
    <property type="match status" value="1"/>
</dbReference>
<keyword evidence="1" id="KW-0472">Membrane</keyword>
<organism evidence="3 4">
    <name type="scientific">Arsenicitalea aurantiaca</name>
    <dbReference type="NCBI Taxonomy" id="1783274"/>
    <lineage>
        <taxon>Bacteria</taxon>
        <taxon>Pseudomonadati</taxon>
        <taxon>Pseudomonadota</taxon>
        <taxon>Alphaproteobacteria</taxon>
        <taxon>Hyphomicrobiales</taxon>
        <taxon>Devosiaceae</taxon>
        <taxon>Arsenicitalea</taxon>
    </lineage>
</organism>
<comment type="caution">
    <text evidence="3">The sequence shown here is derived from an EMBL/GenBank/DDBJ whole genome shotgun (WGS) entry which is preliminary data.</text>
</comment>
<evidence type="ECO:0000313" key="4">
    <source>
        <dbReference type="Proteomes" id="UP000281547"/>
    </source>
</evidence>
<keyword evidence="1" id="KW-1133">Transmembrane helix</keyword>
<dbReference type="Proteomes" id="UP000281547">
    <property type="component" value="Unassembled WGS sequence"/>
</dbReference>
<feature type="transmembrane region" description="Helical" evidence="1">
    <location>
        <begin position="48"/>
        <end position="77"/>
    </location>
</feature>
<dbReference type="RefSeq" id="WP_127189879.1">
    <property type="nucleotide sequence ID" value="NZ_RZNJ01000008.1"/>
</dbReference>
<feature type="transmembrane region" description="Helical" evidence="1">
    <location>
        <begin position="84"/>
        <end position="106"/>
    </location>
</feature>
<dbReference type="EMBL" id="RZNJ01000008">
    <property type="protein sequence ID" value="RUT28354.1"/>
    <property type="molecule type" value="Genomic_DNA"/>
</dbReference>
<dbReference type="InterPro" id="IPR018639">
    <property type="entry name" value="DUF2062"/>
</dbReference>
<dbReference type="OrthoDB" id="7360463at2"/>
<gene>
    <name evidence="3" type="ORF">EMQ25_17380</name>
</gene>
<feature type="domain" description="DUF2062" evidence="2">
    <location>
        <begin position="30"/>
        <end position="182"/>
    </location>
</feature>
<reference evidence="3 4" key="1">
    <citation type="journal article" date="2016" name="Int. J. Syst. Evol. Microbiol.">
        <title>Arsenicitalea aurantiaca gen. nov., sp. nov., a new member of the family Hyphomicrobiaceae, isolated from high-arsenic sediment.</title>
        <authorList>
            <person name="Mu Y."/>
            <person name="Zhou L."/>
            <person name="Zeng X.C."/>
            <person name="Liu L."/>
            <person name="Pan Y."/>
            <person name="Chen X."/>
            <person name="Wang J."/>
            <person name="Li S."/>
            <person name="Li W.J."/>
            <person name="Wang Y."/>
        </authorList>
    </citation>
    <scope>NUCLEOTIDE SEQUENCE [LARGE SCALE GENOMIC DNA]</scope>
    <source>
        <strain evidence="3 4">42-50</strain>
    </source>
</reference>
<keyword evidence="4" id="KW-1185">Reference proteome</keyword>
<dbReference type="PANTHER" id="PTHR40547">
    <property type="entry name" value="SLL0298 PROTEIN"/>
    <property type="match status" value="1"/>
</dbReference>
<accession>A0A433X2N9</accession>
<sequence length="202" mass="22662">MDTSNIKRHARHSWQERVRNLVWPRIGLRRYLSYLQKKILRLSASPHAVAAGFASGAAVSMTPFLGFHFFLGFLLAWIVRGNMLAAAIGTVVGNPFTFPLIFAASYQIGSRILGLFEALPSERFAERQGERLLSDGILSINIDQFLPVLRAMLVGAVPLAIVTFLVLYFSIKPLVTRFRLARQARLARRRAEREALRPDGEA</sequence>
<evidence type="ECO:0000313" key="3">
    <source>
        <dbReference type="EMBL" id="RUT28354.1"/>
    </source>
</evidence>
<evidence type="ECO:0000256" key="1">
    <source>
        <dbReference type="SAM" id="Phobius"/>
    </source>
</evidence>
<evidence type="ECO:0000259" key="2">
    <source>
        <dbReference type="Pfam" id="PF09835"/>
    </source>
</evidence>
<proteinExistence type="predicted"/>
<name>A0A433X2N9_9HYPH</name>